<dbReference type="PROSITE" id="PS51273">
    <property type="entry name" value="GATASE_TYPE_1"/>
    <property type="match status" value="1"/>
</dbReference>
<dbReference type="EMBL" id="CP001737">
    <property type="protein sequence ID" value="ACV76452.1"/>
    <property type="molecule type" value="Genomic_DNA"/>
</dbReference>
<dbReference type="eggNOG" id="COG0518">
    <property type="taxonomic scope" value="Bacteria"/>
</dbReference>
<dbReference type="NCBIfam" id="NF005743">
    <property type="entry name" value="PRK07567.1"/>
    <property type="match status" value="1"/>
</dbReference>
<keyword evidence="2" id="KW-0808">Transferase</keyword>
<dbReference type="Gene3D" id="3.40.50.880">
    <property type="match status" value="1"/>
</dbReference>
<dbReference type="GO" id="GO:0016740">
    <property type="term" value="F:transferase activity"/>
    <property type="evidence" value="ECO:0007669"/>
    <property type="project" value="UniProtKB-KW"/>
</dbReference>
<reference evidence="2 3" key="2">
    <citation type="journal article" date="2010" name="Stand. Genomic Sci.">
        <title>Complete genome sequence of Nakamurella multipartita type strain (Y-104).</title>
        <authorList>
            <person name="Tice H."/>
            <person name="Mayilraj S."/>
            <person name="Sims D."/>
            <person name="Lapidus A."/>
            <person name="Nolan M."/>
            <person name="Lucas S."/>
            <person name="Glavina Del Rio T."/>
            <person name="Copeland A."/>
            <person name="Cheng J.F."/>
            <person name="Meincke L."/>
            <person name="Bruce D."/>
            <person name="Goodwin L."/>
            <person name="Pitluck S."/>
            <person name="Ivanova N."/>
            <person name="Mavromatis K."/>
            <person name="Ovchinnikova G."/>
            <person name="Pati A."/>
            <person name="Chen A."/>
            <person name="Palaniappan K."/>
            <person name="Land M."/>
            <person name="Hauser L."/>
            <person name="Chang Y.J."/>
            <person name="Jeffries C.D."/>
            <person name="Detter J.C."/>
            <person name="Brettin T."/>
            <person name="Rohde M."/>
            <person name="Goker M."/>
            <person name="Bristow J."/>
            <person name="Eisen J.A."/>
            <person name="Markowitz V."/>
            <person name="Hugenholtz P."/>
            <person name="Kyrpides N.C."/>
            <person name="Klenk H.P."/>
            <person name="Chen F."/>
        </authorList>
    </citation>
    <scope>NUCLEOTIDE SEQUENCE [LARGE SCALE GENOMIC DNA]</scope>
    <source>
        <strain evidence="3">ATCC 700099 / DSM 44233 / CIP 104796 / JCM 9543 / NBRC 105858 / Y-104</strain>
    </source>
</reference>
<dbReference type="InterPro" id="IPR017926">
    <property type="entry name" value="GATASE"/>
</dbReference>
<keyword evidence="2" id="KW-0315">Glutamine amidotransferase</keyword>
<dbReference type="SUPFAM" id="SSF52317">
    <property type="entry name" value="Class I glutamine amidotransferase-like"/>
    <property type="match status" value="1"/>
</dbReference>
<evidence type="ECO:0000259" key="1">
    <source>
        <dbReference type="Pfam" id="PF00117"/>
    </source>
</evidence>
<dbReference type="STRING" id="479431.Namu_0014"/>
<keyword evidence="3" id="KW-1185">Reference proteome</keyword>
<dbReference type="InterPro" id="IPR029062">
    <property type="entry name" value="Class_I_gatase-like"/>
</dbReference>
<name>C8XHW1_NAKMY</name>
<dbReference type="PANTHER" id="PTHR42695">
    <property type="entry name" value="GLUTAMINE AMIDOTRANSFERASE YLR126C-RELATED"/>
    <property type="match status" value="1"/>
</dbReference>
<dbReference type="HOGENOM" id="CLU_054974_4_0_11"/>
<sequence length="244" mass="26388">MKPFLLLAIRAEHVAADDEYAAMLRRTGLPEHELVRIRLERQPLGGIDLDDWSGVILGGGPYQASDPPETKSATQHRVEAELSALLDEVVARDFPFLGCCYGIGTLGRHQGAVVDRTFGEPIGGIRVRVNDAGRSDPLLAGAGPEFGAYVGHKEAIRELPTHAVPLASSADCPVQAFRVGTRVYATQFHPELDLDGLATRIEAYRYAGYFPPEEADAVLAAARASGITQTPNLLGRFVELFARD</sequence>
<dbReference type="CDD" id="cd01741">
    <property type="entry name" value="GATase1_1"/>
    <property type="match status" value="1"/>
</dbReference>
<dbReference type="AlphaFoldDB" id="C8XHW1"/>
<dbReference type="InterPro" id="IPR044992">
    <property type="entry name" value="ChyE-like"/>
</dbReference>
<dbReference type="KEGG" id="nml:Namu_0014"/>
<gene>
    <name evidence="2" type="ordered locus">Namu_0014</name>
</gene>
<proteinExistence type="predicted"/>
<dbReference type="OrthoDB" id="5196541at2"/>
<dbReference type="InParanoid" id="C8XHW1"/>
<reference evidence="3" key="1">
    <citation type="submission" date="2009-09" db="EMBL/GenBank/DDBJ databases">
        <title>The complete genome of Nakamurella multipartita DSM 44233.</title>
        <authorList>
            <consortium name="US DOE Joint Genome Institute (JGI-PGF)"/>
            <person name="Lucas S."/>
            <person name="Copeland A."/>
            <person name="Lapidus A."/>
            <person name="Glavina del Rio T."/>
            <person name="Dalin E."/>
            <person name="Tice H."/>
            <person name="Bruce D."/>
            <person name="Goodwin L."/>
            <person name="Pitluck S."/>
            <person name="Kyrpides N."/>
            <person name="Mavromatis K."/>
            <person name="Ivanova N."/>
            <person name="Ovchinnikova G."/>
            <person name="Sims D."/>
            <person name="Meincke L."/>
            <person name="Brettin T."/>
            <person name="Detter J.C."/>
            <person name="Han C."/>
            <person name="Larimer F."/>
            <person name="Land M."/>
            <person name="Hauser L."/>
            <person name="Markowitz V."/>
            <person name="Cheng J.-F."/>
            <person name="Hugenholtz P."/>
            <person name="Woyke T."/>
            <person name="Wu D."/>
            <person name="Klenk H.-P."/>
            <person name="Eisen J.A."/>
        </authorList>
    </citation>
    <scope>NUCLEOTIDE SEQUENCE [LARGE SCALE GENOMIC DNA]</scope>
    <source>
        <strain evidence="3">ATCC 700099 / DSM 44233 / CIP 104796 / JCM 9543 / NBRC 105858 / Y-104</strain>
    </source>
</reference>
<organism evidence="2 3">
    <name type="scientific">Nakamurella multipartita (strain ATCC 700099 / DSM 44233 / CIP 104796 / JCM 9543 / NBRC 105858 / Y-104)</name>
    <name type="common">Microsphaera multipartita</name>
    <dbReference type="NCBI Taxonomy" id="479431"/>
    <lineage>
        <taxon>Bacteria</taxon>
        <taxon>Bacillati</taxon>
        <taxon>Actinomycetota</taxon>
        <taxon>Actinomycetes</taxon>
        <taxon>Nakamurellales</taxon>
        <taxon>Nakamurellaceae</taxon>
        <taxon>Nakamurella</taxon>
    </lineage>
</organism>
<accession>C8XHW1</accession>
<dbReference type="Proteomes" id="UP000002218">
    <property type="component" value="Chromosome"/>
</dbReference>
<protein>
    <submittedName>
        <fullName evidence="2">Glutamine amidotransferase class-I</fullName>
    </submittedName>
</protein>
<evidence type="ECO:0000313" key="2">
    <source>
        <dbReference type="EMBL" id="ACV76452.1"/>
    </source>
</evidence>
<evidence type="ECO:0000313" key="3">
    <source>
        <dbReference type="Proteomes" id="UP000002218"/>
    </source>
</evidence>
<dbReference type="PANTHER" id="PTHR42695:SF5">
    <property type="entry name" value="GLUTAMINE AMIDOTRANSFERASE YLR126C-RELATED"/>
    <property type="match status" value="1"/>
</dbReference>
<dbReference type="GO" id="GO:0005829">
    <property type="term" value="C:cytosol"/>
    <property type="evidence" value="ECO:0007669"/>
    <property type="project" value="TreeGrafter"/>
</dbReference>
<dbReference type="RefSeq" id="WP_012813927.1">
    <property type="nucleotide sequence ID" value="NC_013235.1"/>
</dbReference>
<feature type="domain" description="Glutamine amidotransferase" evidence="1">
    <location>
        <begin position="49"/>
        <end position="194"/>
    </location>
</feature>
<dbReference type="Pfam" id="PF00117">
    <property type="entry name" value="GATase"/>
    <property type="match status" value="1"/>
</dbReference>